<keyword evidence="2" id="KW-1185">Reference proteome</keyword>
<proteinExistence type="predicted"/>
<dbReference type="AlphaFoldDB" id="A0AAV5S9Q4"/>
<protein>
    <submittedName>
        <fullName evidence="1">Uncharacterized protein</fullName>
    </submittedName>
</protein>
<dbReference type="Proteomes" id="UP001432027">
    <property type="component" value="Unassembled WGS sequence"/>
</dbReference>
<comment type="caution">
    <text evidence="1">The sequence shown here is derived from an EMBL/GenBank/DDBJ whole genome shotgun (WGS) entry which is preliminary data.</text>
</comment>
<sequence length="61" mass="6963">IWPNLHIEPICDLPLQKAVTRSVFDLPHTVTPPPPIDSYSHDLQITQLRVRFKIMSSLCLA</sequence>
<accession>A0AAV5S9Q4</accession>
<evidence type="ECO:0000313" key="1">
    <source>
        <dbReference type="EMBL" id="GMS79022.1"/>
    </source>
</evidence>
<feature type="non-terminal residue" evidence="1">
    <location>
        <position position="1"/>
    </location>
</feature>
<dbReference type="EMBL" id="BTSX01000001">
    <property type="protein sequence ID" value="GMS79022.1"/>
    <property type="molecule type" value="Genomic_DNA"/>
</dbReference>
<reference evidence="1" key="1">
    <citation type="submission" date="2023-10" db="EMBL/GenBank/DDBJ databases">
        <title>Genome assembly of Pristionchus species.</title>
        <authorList>
            <person name="Yoshida K."/>
            <person name="Sommer R.J."/>
        </authorList>
    </citation>
    <scope>NUCLEOTIDE SEQUENCE</scope>
    <source>
        <strain evidence="1">RS0144</strain>
    </source>
</reference>
<organism evidence="1 2">
    <name type="scientific">Pristionchus entomophagus</name>
    <dbReference type="NCBI Taxonomy" id="358040"/>
    <lineage>
        <taxon>Eukaryota</taxon>
        <taxon>Metazoa</taxon>
        <taxon>Ecdysozoa</taxon>
        <taxon>Nematoda</taxon>
        <taxon>Chromadorea</taxon>
        <taxon>Rhabditida</taxon>
        <taxon>Rhabditina</taxon>
        <taxon>Diplogasteromorpha</taxon>
        <taxon>Diplogasteroidea</taxon>
        <taxon>Neodiplogasteridae</taxon>
        <taxon>Pristionchus</taxon>
    </lineage>
</organism>
<name>A0AAV5S9Q4_9BILA</name>
<evidence type="ECO:0000313" key="2">
    <source>
        <dbReference type="Proteomes" id="UP001432027"/>
    </source>
</evidence>
<gene>
    <name evidence="1" type="ORF">PENTCL1PPCAC_1197</name>
</gene>